<dbReference type="SUPFAM" id="SSF51735">
    <property type="entry name" value="NAD(P)-binding Rossmann-fold domains"/>
    <property type="match status" value="1"/>
</dbReference>
<comment type="caution">
    <text evidence="2">The sequence shown here is derived from an EMBL/GenBank/DDBJ whole genome shotgun (WGS) entry which is preliminary data.</text>
</comment>
<gene>
    <name evidence="2" type="ORF">KDI_30100</name>
</gene>
<dbReference type="EMBL" id="BIXY01000043">
    <property type="protein sequence ID" value="GCF09446.1"/>
    <property type="molecule type" value="Genomic_DNA"/>
</dbReference>
<dbReference type="InterPro" id="IPR036291">
    <property type="entry name" value="NAD(P)-bd_dom_sf"/>
</dbReference>
<dbReference type="Gene3D" id="3.40.50.720">
    <property type="entry name" value="NAD(P)-binding Rossmann-like Domain"/>
    <property type="match status" value="1"/>
</dbReference>
<evidence type="ECO:0000259" key="1">
    <source>
        <dbReference type="Pfam" id="PF01370"/>
    </source>
</evidence>
<dbReference type="RefSeq" id="WP_149402386.1">
    <property type="nucleotide sequence ID" value="NZ_BIXY01000043.1"/>
</dbReference>
<evidence type="ECO:0000313" key="3">
    <source>
        <dbReference type="Proteomes" id="UP000322530"/>
    </source>
</evidence>
<dbReference type="AlphaFoldDB" id="A0A5A5TE77"/>
<keyword evidence="3" id="KW-1185">Reference proteome</keyword>
<organism evidence="2 3">
    <name type="scientific">Dictyobacter arantiisoli</name>
    <dbReference type="NCBI Taxonomy" id="2014874"/>
    <lineage>
        <taxon>Bacteria</taxon>
        <taxon>Bacillati</taxon>
        <taxon>Chloroflexota</taxon>
        <taxon>Ktedonobacteria</taxon>
        <taxon>Ktedonobacterales</taxon>
        <taxon>Dictyobacteraceae</taxon>
        <taxon>Dictyobacter</taxon>
    </lineage>
</organism>
<reference evidence="2 3" key="1">
    <citation type="submission" date="2019-01" db="EMBL/GenBank/DDBJ databases">
        <title>Draft genome sequence of Dictyobacter sp. Uno17.</title>
        <authorList>
            <person name="Wang C.M."/>
            <person name="Zheng Y."/>
            <person name="Sakai Y."/>
            <person name="Abe K."/>
            <person name="Yokota A."/>
            <person name="Yabe S."/>
        </authorList>
    </citation>
    <scope>NUCLEOTIDE SEQUENCE [LARGE SCALE GENOMIC DNA]</scope>
    <source>
        <strain evidence="2 3">Uno17</strain>
    </source>
</reference>
<protein>
    <recommendedName>
        <fullName evidence="1">NAD-dependent epimerase/dehydratase domain-containing protein</fullName>
    </recommendedName>
</protein>
<feature type="domain" description="NAD-dependent epimerase/dehydratase" evidence="1">
    <location>
        <begin position="3"/>
        <end position="84"/>
    </location>
</feature>
<accession>A0A5A5TE77</accession>
<sequence length="94" mass="10152">MDFHASDIRDPGLKTLFMDCESVIHLAFVVGRPYGMSLQEAASINLSGTWNTCRVAAEAGVHTLVISSSVAAYGSLRDNPVPLIEEHPLRGLLN</sequence>
<dbReference type="OrthoDB" id="9801056at2"/>
<evidence type="ECO:0000313" key="2">
    <source>
        <dbReference type="EMBL" id="GCF09446.1"/>
    </source>
</evidence>
<dbReference type="Pfam" id="PF01370">
    <property type="entry name" value="Epimerase"/>
    <property type="match status" value="1"/>
</dbReference>
<name>A0A5A5TE77_9CHLR</name>
<dbReference type="Proteomes" id="UP000322530">
    <property type="component" value="Unassembled WGS sequence"/>
</dbReference>
<dbReference type="InterPro" id="IPR001509">
    <property type="entry name" value="Epimerase_deHydtase"/>
</dbReference>
<proteinExistence type="predicted"/>